<comment type="caution">
    <text evidence="1">The sequence shown here is derived from an EMBL/GenBank/DDBJ whole genome shotgun (WGS) entry which is preliminary data.</text>
</comment>
<organism evidence="1 2">
    <name type="scientific">Dallia pectoralis</name>
    <name type="common">Alaska blackfish</name>
    <dbReference type="NCBI Taxonomy" id="75939"/>
    <lineage>
        <taxon>Eukaryota</taxon>
        <taxon>Metazoa</taxon>
        <taxon>Chordata</taxon>
        <taxon>Craniata</taxon>
        <taxon>Vertebrata</taxon>
        <taxon>Euteleostomi</taxon>
        <taxon>Actinopterygii</taxon>
        <taxon>Neopterygii</taxon>
        <taxon>Teleostei</taxon>
        <taxon>Protacanthopterygii</taxon>
        <taxon>Esociformes</taxon>
        <taxon>Umbridae</taxon>
        <taxon>Dallia</taxon>
    </lineage>
</organism>
<name>A0ACC2GSJ1_DALPE</name>
<accession>A0ACC2GSJ1</accession>
<protein>
    <submittedName>
        <fullName evidence="1">Uncharacterized protein</fullName>
    </submittedName>
</protein>
<sequence>MGEMKTETEKETQHNLSLAAICLPPRSSNTEGVSEGGLQQQSKVACSACGSGAVNGSGMPRAFRSKHCPVINAAAFQPTATRLGNATHRPLASSSNQTARNITVVSERARCSTADGAADDEFGQKNKCCCTKKPGCMIQSLLDNQNNF</sequence>
<gene>
    <name evidence="1" type="ORF">DPEC_G00134670</name>
</gene>
<reference evidence="1" key="1">
    <citation type="submission" date="2021-05" db="EMBL/GenBank/DDBJ databases">
        <authorList>
            <person name="Pan Q."/>
            <person name="Jouanno E."/>
            <person name="Zahm M."/>
            <person name="Klopp C."/>
            <person name="Cabau C."/>
            <person name="Louis A."/>
            <person name="Berthelot C."/>
            <person name="Parey E."/>
            <person name="Roest Crollius H."/>
            <person name="Montfort J."/>
            <person name="Robinson-Rechavi M."/>
            <person name="Bouchez O."/>
            <person name="Lampietro C."/>
            <person name="Lopez Roques C."/>
            <person name="Donnadieu C."/>
            <person name="Postlethwait J."/>
            <person name="Bobe J."/>
            <person name="Dillon D."/>
            <person name="Chandos A."/>
            <person name="von Hippel F."/>
            <person name="Guiguen Y."/>
        </authorList>
    </citation>
    <scope>NUCLEOTIDE SEQUENCE</scope>
    <source>
        <strain evidence="1">YG-Jan2019</strain>
    </source>
</reference>
<dbReference type="EMBL" id="CM055737">
    <property type="protein sequence ID" value="KAJ8006385.1"/>
    <property type="molecule type" value="Genomic_DNA"/>
</dbReference>
<evidence type="ECO:0000313" key="2">
    <source>
        <dbReference type="Proteomes" id="UP001157502"/>
    </source>
</evidence>
<keyword evidence="2" id="KW-1185">Reference proteome</keyword>
<dbReference type="Proteomes" id="UP001157502">
    <property type="component" value="Chromosome 10"/>
</dbReference>
<evidence type="ECO:0000313" key="1">
    <source>
        <dbReference type="EMBL" id="KAJ8006385.1"/>
    </source>
</evidence>
<proteinExistence type="predicted"/>